<dbReference type="AlphaFoldDB" id="A0A5S4GR50"/>
<organism evidence="1 2">
    <name type="scientific">Nonomuraea zeae</name>
    <dbReference type="NCBI Taxonomy" id="1642303"/>
    <lineage>
        <taxon>Bacteria</taxon>
        <taxon>Bacillati</taxon>
        <taxon>Actinomycetota</taxon>
        <taxon>Actinomycetes</taxon>
        <taxon>Streptosporangiales</taxon>
        <taxon>Streptosporangiaceae</taxon>
        <taxon>Nonomuraea</taxon>
    </lineage>
</organism>
<evidence type="ECO:0000313" key="2">
    <source>
        <dbReference type="Proteomes" id="UP000306628"/>
    </source>
</evidence>
<gene>
    <name evidence="1" type="ORF">ETD85_14610</name>
</gene>
<protein>
    <submittedName>
        <fullName evidence="1">Uncharacterized protein</fullName>
    </submittedName>
</protein>
<proteinExistence type="predicted"/>
<dbReference type="RefSeq" id="WP_138690229.1">
    <property type="nucleotide sequence ID" value="NZ_VCKX01000036.1"/>
</dbReference>
<reference evidence="1 2" key="1">
    <citation type="submission" date="2019-05" db="EMBL/GenBank/DDBJ databases">
        <title>Draft genome sequence of Nonomuraea zeae DSM 100528.</title>
        <authorList>
            <person name="Saricaoglu S."/>
            <person name="Isik K."/>
        </authorList>
    </citation>
    <scope>NUCLEOTIDE SEQUENCE [LARGE SCALE GENOMIC DNA]</scope>
    <source>
        <strain evidence="1 2">DSM 100528</strain>
    </source>
</reference>
<dbReference type="Proteomes" id="UP000306628">
    <property type="component" value="Unassembled WGS sequence"/>
</dbReference>
<evidence type="ECO:0000313" key="1">
    <source>
        <dbReference type="EMBL" id="TMR35222.1"/>
    </source>
</evidence>
<keyword evidence="2" id="KW-1185">Reference proteome</keyword>
<sequence length="120" mass="14329">MNQQVIVLWRRSGRIKRQQWLMELDHATTGFFLNFVMHEATITAVDPVFSQRLSEIREGLSEWRMSVRGPWSYTREERREHRRLINQAPLDPDRARPQFEVLTGALLQELMAWLKVPENQ</sequence>
<comment type="caution">
    <text evidence="1">The sequence shown here is derived from an EMBL/GenBank/DDBJ whole genome shotgun (WGS) entry which is preliminary data.</text>
</comment>
<dbReference type="EMBL" id="VCKX01000036">
    <property type="protein sequence ID" value="TMR35222.1"/>
    <property type="molecule type" value="Genomic_DNA"/>
</dbReference>
<accession>A0A5S4GR50</accession>
<name>A0A5S4GR50_9ACTN</name>